<evidence type="ECO:0000256" key="4">
    <source>
        <dbReference type="ARBA" id="ARBA00022827"/>
    </source>
</evidence>
<evidence type="ECO:0000256" key="2">
    <source>
        <dbReference type="ARBA" id="ARBA00012512"/>
    </source>
</evidence>
<protein>
    <recommendedName>
        <fullName evidence="2">thiol oxidase</fullName>
        <ecNumber evidence="2">1.8.3.2</ecNumber>
    </recommendedName>
</protein>
<dbReference type="EMBL" id="MN740152">
    <property type="protein sequence ID" value="QHT89743.1"/>
    <property type="molecule type" value="Genomic_DNA"/>
</dbReference>
<comment type="cofactor">
    <cofactor evidence="1">
        <name>FAD</name>
        <dbReference type="ChEBI" id="CHEBI:57692"/>
    </cofactor>
</comment>
<keyword evidence="3" id="KW-0285">Flavoprotein</keyword>
<evidence type="ECO:0000256" key="6">
    <source>
        <dbReference type="ARBA" id="ARBA00023157"/>
    </source>
</evidence>
<evidence type="ECO:0000313" key="8">
    <source>
        <dbReference type="EMBL" id="QHT89743.1"/>
    </source>
</evidence>
<dbReference type="AlphaFoldDB" id="A0A6C0IDZ6"/>
<reference evidence="8" key="1">
    <citation type="journal article" date="2020" name="Nature">
        <title>Giant virus diversity and host interactions through global metagenomics.</title>
        <authorList>
            <person name="Schulz F."/>
            <person name="Roux S."/>
            <person name="Paez-Espino D."/>
            <person name="Jungbluth S."/>
            <person name="Walsh D.A."/>
            <person name="Denef V.J."/>
            <person name="McMahon K.D."/>
            <person name="Konstantinidis K.T."/>
            <person name="Eloe-Fadrosh E.A."/>
            <person name="Kyrpides N.C."/>
            <person name="Woyke T."/>
        </authorList>
    </citation>
    <scope>NUCLEOTIDE SEQUENCE</scope>
    <source>
        <strain evidence="8">GVMAG-M-3300023184-62</strain>
    </source>
</reference>
<evidence type="ECO:0000256" key="1">
    <source>
        <dbReference type="ARBA" id="ARBA00001974"/>
    </source>
</evidence>
<name>A0A6C0IDZ6_9ZZZZ</name>
<sequence length="200" mass="23104">MVVMGLIYGDDIFQFLASQYEVEGAMSQRDILAAQQLANMKAPQTSEWGPLVWKMLHWMSLKVGVQKAKILQDDETQGWIALLKGLGNILPCAQCRIHYKEFYIAHIDIKLLKTCGEGEAKQKLISRWLYDLHENVNQRKSVESGIIFESLGELYKDINFSEVRTQFSDILVRALQQNIVLREHVLQWKTTIAQLYGIYR</sequence>
<dbReference type="EC" id="1.8.3.2" evidence="2"/>
<evidence type="ECO:0000256" key="3">
    <source>
        <dbReference type="ARBA" id="ARBA00022630"/>
    </source>
</evidence>
<keyword evidence="4" id="KW-0274">FAD</keyword>
<organism evidence="8">
    <name type="scientific">viral metagenome</name>
    <dbReference type="NCBI Taxonomy" id="1070528"/>
    <lineage>
        <taxon>unclassified sequences</taxon>
        <taxon>metagenomes</taxon>
        <taxon>organismal metagenomes</taxon>
    </lineage>
</organism>
<evidence type="ECO:0000256" key="5">
    <source>
        <dbReference type="ARBA" id="ARBA00023002"/>
    </source>
</evidence>
<feature type="domain" description="ERV/ALR sulfhydryl oxidase" evidence="7">
    <location>
        <begin position="41"/>
        <end position="155"/>
    </location>
</feature>
<dbReference type="GO" id="GO:0016972">
    <property type="term" value="F:thiol oxidase activity"/>
    <property type="evidence" value="ECO:0007669"/>
    <property type="project" value="UniProtKB-EC"/>
</dbReference>
<dbReference type="SUPFAM" id="SSF69000">
    <property type="entry name" value="FAD-dependent thiol oxidase"/>
    <property type="match status" value="1"/>
</dbReference>
<dbReference type="Gene3D" id="1.20.120.310">
    <property type="entry name" value="ERV/ALR sulfhydryl oxidase domain"/>
    <property type="match status" value="1"/>
</dbReference>
<keyword evidence="6" id="KW-1015">Disulfide bond</keyword>
<dbReference type="InterPro" id="IPR036774">
    <property type="entry name" value="ERV/ALR_sulphydryl_oxid_sf"/>
</dbReference>
<dbReference type="InterPro" id="IPR017905">
    <property type="entry name" value="ERV/ALR_sulphydryl_oxidase"/>
</dbReference>
<dbReference type="PROSITE" id="PS51324">
    <property type="entry name" value="ERV_ALR"/>
    <property type="match status" value="1"/>
</dbReference>
<keyword evidence="5" id="KW-0560">Oxidoreductase</keyword>
<dbReference type="Pfam" id="PF04777">
    <property type="entry name" value="Evr1_Alr"/>
    <property type="match status" value="1"/>
</dbReference>
<accession>A0A6C0IDZ6</accession>
<evidence type="ECO:0000259" key="7">
    <source>
        <dbReference type="PROSITE" id="PS51324"/>
    </source>
</evidence>
<proteinExistence type="predicted"/>